<dbReference type="RefSeq" id="WP_054659983.1">
    <property type="nucleotide sequence ID" value="NZ_AZCX01000009.1"/>
</dbReference>
<dbReference type="EMBL" id="AZCX01000009">
    <property type="protein sequence ID" value="KRK47363.1"/>
    <property type="molecule type" value="Genomic_DNA"/>
</dbReference>
<dbReference type="Gene3D" id="3.20.20.150">
    <property type="entry name" value="Divalent-metal-dependent TIM barrel enzymes"/>
    <property type="match status" value="1"/>
</dbReference>
<comment type="caution">
    <text evidence="1">The sequence shown here is derived from an EMBL/GenBank/DDBJ whole genome shotgun (WGS) entry which is preliminary data.</text>
</comment>
<organism evidence="1 2">
    <name type="scientific">Secundilactobacillus kimchicus JCM 15530</name>
    <dbReference type="NCBI Taxonomy" id="1302272"/>
    <lineage>
        <taxon>Bacteria</taxon>
        <taxon>Bacillati</taxon>
        <taxon>Bacillota</taxon>
        <taxon>Bacilli</taxon>
        <taxon>Lactobacillales</taxon>
        <taxon>Lactobacillaceae</taxon>
        <taxon>Secundilactobacillus</taxon>
    </lineage>
</organism>
<dbReference type="STRING" id="1302272.FC96_GL002482"/>
<dbReference type="InterPro" id="IPR036237">
    <property type="entry name" value="Xyl_isomerase-like_sf"/>
</dbReference>
<dbReference type="AlphaFoldDB" id="A0A0R1HSC4"/>
<accession>A0A0R1HSC4</accession>
<evidence type="ECO:0008006" key="3">
    <source>
        <dbReference type="Google" id="ProtNLM"/>
    </source>
</evidence>
<dbReference type="PATRIC" id="fig|1302272.5.peg.2531"/>
<proteinExistence type="predicted"/>
<dbReference type="SUPFAM" id="SSF51658">
    <property type="entry name" value="Xylose isomerase-like"/>
    <property type="match status" value="1"/>
</dbReference>
<dbReference type="Proteomes" id="UP000050911">
    <property type="component" value="Unassembled WGS sequence"/>
</dbReference>
<name>A0A0R1HSC4_9LACO</name>
<evidence type="ECO:0000313" key="2">
    <source>
        <dbReference type="Proteomes" id="UP000050911"/>
    </source>
</evidence>
<sequence>MFPYLGLKASTDPRQIDERLQYQPTVFEFYTQADDVTPSGLTHLRAMIDKVRNSGVQAIVIHHPMSYLHYHNEVAVKASQHPRAYDFVMSSTENLIEVAQEKDVQLLVHGAYNEESAKIEAEFGSIDAARTLAFKRLDYFQSLGGDHVMFENSISPIFDFGNPVVDQLVQQRGYRLAFDVSHAFIVLRGDNTLLQESMRLLGPQVVHYHLVDSMGMTHDSLPLGTGAIDWQGAASMMNPKATNIYEIDLNDQYDSREMRESHHYFSKIWRQEHDAM</sequence>
<keyword evidence="2" id="KW-1185">Reference proteome</keyword>
<protein>
    <recommendedName>
        <fullName evidence="3">Xylose isomerase-like TIM barrel domain-containing protein</fullName>
    </recommendedName>
</protein>
<dbReference type="OrthoDB" id="2799545at2"/>
<gene>
    <name evidence="1" type="ORF">FC96_GL002482</name>
</gene>
<evidence type="ECO:0000313" key="1">
    <source>
        <dbReference type="EMBL" id="KRK47363.1"/>
    </source>
</evidence>
<reference evidence="1 2" key="1">
    <citation type="journal article" date="2015" name="Genome Announc.">
        <title>Expanding the biotechnology potential of lactobacilli through comparative genomics of 213 strains and associated genera.</title>
        <authorList>
            <person name="Sun Z."/>
            <person name="Harris H.M."/>
            <person name="McCann A."/>
            <person name="Guo C."/>
            <person name="Argimon S."/>
            <person name="Zhang W."/>
            <person name="Yang X."/>
            <person name="Jeffery I.B."/>
            <person name="Cooney J.C."/>
            <person name="Kagawa T.F."/>
            <person name="Liu W."/>
            <person name="Song Y."/>
            <person name="Salvetti E."/>
            <person name="Wrobel A."/>
            <person name="Rasinkangas P."/>
            <person name="Parkhill J."/>
            <person name="Rea M.C."/>
            <person name="O'Sullivan O."/>
            <person name="Ritari J."/>
            <person name="Douillard F.P."/>
            <person name="Paul Ross R."/>
            <person name="Yang R."/>
            <person name="Briner A.E."/>
            <person name="Felis G.E."/>
            <person name="de Vos W.M."/>
            <person name="Barrangou R."/>
            <person name="Klaenhammer T.R."/>
            <person name="Caufield P.W."/>
            <person name="Cui Y."/>
            <person name="Zhang H."/>
            <person name="O'Toole P.W."/>
        </authorList>
    </citation>
    <scope>NUCLEOTIDE SEQUENCE [LARGE SCALE GENOMIC DNA]</scope>
    <source>
        <strain evidence="1 2">JCM 15530</strain>
    </source>
</reference>